<dbReference type="EMBL" id="BAAACR010000009">
    <property type="protein sequence ID" value="GAA0212430.1"/>
    <property type="molecule type" value="Genomic_DNA"/>
</dbReference>
<dbReference type="PROSITE" id="PS51257">
    <property type="entry name" value="PROKAR_LIPOPROTEIN"/>
    <property type="match status" value="1"/>
</dbReference>
<accession>A0ABN0T4L0</accession>
<name>A0ABN0T4L0_9FIRM</name>
<dbReference type="RefSeq" id="WP_304986661.1">
    <property type="nucleotide sequence ID" value="NZ_BAAACR010000009.1"/>
</dbReference>
<organism evidence="2 3">
    <name type="scientific">Selenomonas dianae</name>
    <dbReference type="NCBI Taxonomy" id="135079"/>
    <lineage>
        <taxon>Bacteria</taxon>
        <taxon>Bacillati</taxon>
        <taxon>Bacillota</taxon>
        <taxon>Negativicutes</taxon>
        <taxon>Selenomonadales</taxon>
        <taxon>Selenomonadaceae</taxon>
        <taxon>Selenomonas</taxon>
    </lineage>
</organism>
<keyword evidence="3" id="KW-1185">Reference proteome</keyword>
<reference evidence="2 3" key="1">
    <citation type="journal article" date="2019" name="Int. J. Syst. Evol. Microbiol.">
        <title>The Global Catalogue of Microorganisms (GCM) 10K type strain sequencing project: providing services to taxonomists for standard genome sequencing and annotation.</title>
        <authorList>
            <consortium name="The Broad Institute Genomics Platform"/>
            <consortium name="The Broad Institute Genome Sequencing Center for Infectious Disease"/>
            <person name="Wu L."/>
            <person name="Ma J."/>
        </authorList>
    </citation>
    <scope>NUCLEOTIDE SEQUENCE [LARGE SCALE GENOMIC DNA]</scope>
    <source>
        <strain evidence="2 3">JCM 8542</strain>
    </source>
</reference>
<dbReference type="Proteomes" id="UP001500399">
    <property type="component" value="Unassembled WGS sequence"/>
</dbReference>
<feature type="signal peptide" evidence="1">
    <location>
        <begin position="1"/>
        <end position="26"/>
    </location>
</feature>
<comment type="caution">
    <text evidence="2">The sequence shown here is derived from an EMBL/GenBank/DDBJ whole genome shotgun (WGS) entry which is preliminary data.</text>
</comment>
<proteinExistence type="predicted"/>
<evidence type="ECO:0000313" key="3">
    <source>
        <dbReference type="Proteomes" id="UP001500399"/>
    </source>
</evidence>
<feature type="chain" id="PRO_5046530853" description="Lipoprotein" evidence="1">
    <location>
        <begin position="27"/>
        <end position="219"/>
    </location>
</feature>
<evidence type="ECO:0000256" key="1">
    <source>
        <dbReference type="SAM" id="SignalP"/>
    </source>
</evidence>
<protein>
    <recommendedName>
        <fullName evidence="4">Lipoprotein</fullName>
    </recommendedName>
</protein>
<sequence>MKTYTSTMSKLLLALCLALFSTLALTGCGGSDPDADVKSLAEAIGHGDAAAAKEFKLTGDMAKPINELFMQEMGKGIDASKEGIDNAKKTMGDKLKELKFKTEVVSKTDSSAKVKLTTDYIELNTVLVTITTAIQTEMEKMMDQDDLSALDKLGDMVMQRLADEIKNAKIAGQQSFEVEVKKDKDTGKWMPTDLTKFQEDLAKYMLFKGGDDSMLNGSI</sequence>
<keyword evidence="1" id="KW-0732">Signal</keyword>
<evidence type="ECO:0008006" key="4">
    <source>
        <dbReference type="Google" id="ProtNLM"/>
    </source>
</evidence>
<evidence type="ECO:0000313" key="2">
    <source>
        <dbReference type="EMBL" id="GAA0212430.1"/>
    </source>
</evidence>
<gene>
    <name evidence="2" type="ORF">GCM10008919_14650</name>
</gene>